<dbReference type="InterPro" id="IPR037165">
    <property type="entry name" value="AldOxase/xan_DH_Mopterin-bd_sf"/>
</dbReference>
<dbReference type="SUPFAM" id="SSF54665">
    <property type="entry name" value="CO dehydrogenase molybdoprotein N-domain-like"/>
    <property type="match status" value="1"/>
</dbReference>
<keyword evidence="5" id="KW-1185">Reference proteome</keyword>
<dbReference type="PANTHER" id="PTHR11908:SF132">
    <property type="entry name" value="ALDEHYDE OXIDASE 1-RELATED"/>
    <property type="match status" value="1"/>
</dbReference>
<evidence type="ECO:0000313" key="5">
    <source>
        <dbReference type="Proteomes" id="UP001501414"/>
    </source>
</evidence>
<sequence>MSIAEHTPDTAAPDRTGYRWVGRSVPRKEDPRLLAGRGGYIGDVTVPGMLHAAVLRSPHAHARIVSIDTSAARALPGVVAVLTGAEALAHVNPMTSFCAEPVPQHAVAVDKVRYPGEAVASVAATDRYVAEDACALIRVEYELLPPVVDPVQAMGPDAGRVHDTLDSNVVFQRSLDFGDVEGDLARAHTVVRRTARWHRMGAQPIETAGAICSYDPYAKDMTVWSNTNFHNFLPWSFAGMLGVPNNRLRMIPCAAGGSFGSKHLINKVIAIAGALSRAAGRPVKFLEDRIDNISANDNVGCDRIYDAELAVSADGEFTGLTLKIIDDYGAYFQFAHGQHGNAMAQPTGPYRIGSLRYDVSCVLTNKVQQGFFRGAGADPGNFILERLVDAAADELGIDRAELRRRNFIRPDEFPYKVPTGNVYDSGDYEAVLDRALEIADLGYWEKEKERLRAEGRYLGIGLASCQERTGYNASEWWFLYDNPPLGATSTPESIKLNVDATGGVRVELGCPLWGNSPETVVSQVVAEEFGIDPADVSVGYADSTTGAPSAGPGGSRLTIMLSGATRGASRSIRAKMIRIAANAMEMAPEDVECVDGTFRAKGAPHTSMSMSDVAMRAHLFKHDNPEEEKSGLVETFTYDHPYSTPPAADRTDMGAFYPMVSHACHIPIVEVDPETGVVTVLKYYAVNDCGTLMNPALVEGQVVGGIVQGIGAALMEEYSYGADGTLGTPTFREYLLPSVHEAPEIVLEHRETPSPFTEYGVKGAGEGGRLVAPTAIASAIGDALKPLGVWIDELPMTPERVVAAVAAAREAR</sequence>
<proteinExistence type="predicted"/>
<gene>
    <name evidence="4" type="ORF">GCM10009613_36050</name>
</gene>
<dbReference type="PANTHER" id="PTHR11908">
    <property type="entry name" value="XANTHINE DEHYDROGENASE"/>
    <property type="match status" value="1"/>
</dbReference>
<dbReference type="Proteomes" id="UP001501414">
    <property type="component" value="Unassembled WGS sequence"/>
</dbReference>
<evidence type="ECO:0000256" key="2">
    <source>
        <dbReference type="ARBA" id="ARBA00023002"/>
    </source>
</evidence>
<feature type="domain" description="Aldehyde oxidase/xanthine dehydrogenase a/b hammerhead" evidence="3">
    <location>
        <begin position="35"/>
        <end position="145"/>
    </location>
</feature>
<dbReference type="InterPro" id="IPR000674">
    <property type="entry name" value="Ald_Oxase/Xan_DH_a/b"/>
</dbReference>
<dbReference type="SMART" id="SM01008">
    <property type="entry name" value="Ald_Xan_dh_C"/>
    <property type="match status" value="1"/>
</dbReference>
<evidence type="ECO:0000259" key="3">
    <source>
        <dbReference type="SMART" id="SM01008"/>
    </source>
</evidence>
<name>A0ABP4IJA6_9PSEU</name>
<dbReference type="Pfam" id="PF02738">
    <property type="entry name" value="MoCoBD_1"/>
    <property type="match status" value="1"/>
</dbReference>
<accession>A0ABP4IJA6</accession>
<evidence type="ECO:0000313" key="4">
    <source>
        <dbReference type="EMBL" id="GAA1392126.1"/>
    </source>
</evidence>
<evidence type="ECO:0000256" key="1">
    <source>
        <dbReference type="ARBA" id="ARBA00022505"/>
    </source>
</evidence>
<dbReference type="InterPro" id="IPR016208">
    <property type="entry name" value="Ald_Oxase/xanthine_DH-like"/>
</dbReference>
<comment type="caution">
    <text evidence="4">The sequence shown here is derived from an EMBL/GenBank/DDBJ whole genome shotgun (WGS) entry which is preliminary data.</text>
</comment>
<dbReference type="InterPro" id="IPR008274">
    <property type="entry name" value="AldOxase/xan_DH_MoCoBD1"/>
</dbReference>
<dbReference type="Gene3D" id="3.90.1170.50">
    <property type="entry name" value="Aldehyde oxidase/xanthine dehydrogenase, a/b hammerhead"/>
    <property type="match status" value="1"/>
</dbReference>
<dbReference type="InterPro" id="IPR046867">
    <property type="entry name" value="AldOxase/xan_DH_MoCoBD2"/>
</dbReference>
<dbReference type="SUPFAM" id="SSF56003">
    <property type="entry name" value="Molybdenum cofactor-binding domain"/>
    <property type="match status" value="1"/>
</dbReference>
<dbReference type="RefSeq" id="WP_344023929.1">
    <property type="nucleotide sequence ID" value="NZ_BAAAJK010000018.1"/>
</dbReference>
<keyword evidence="1" id="KW-0500">Molybdenum</keyword>
<organism evidence="4 5">
    <name type="scientific">Pseudonocardia kongjuensis</name>
    <dbReference type="NCBI Taxonomy" id="102227"/>
    <lineage>
        <taxon>Bacteria</taxon>
        <taxon>Bacillati</taxon>
        <taxon>Actinomycetota</taxon>
        <taxon>Actinomycetes</taxon>
        <taxon>Pseudonocardiales</taxon>
        <taxon>Pseudonocardiaceae</taxon>
        <taxon>Pseudonocardia</taxon>
    </lineage>
</organism>
<dbReference type="Pfam" id="PF20256">
    <property type="entry name" value="MoCoBD_2"/>
    <property type="match status" value="1"/>
</dbReference>
<keyword evidence="2" id="KW-0560">Oxidoreductase</keyword>
<protein>
    <submittedName>
        <fullName evidence="4">Molybdopterin-dependent oxidoreductase</fullName>
    </submittedName>
</protein>
<dbReference type="EMBL" id="BAAAJK010000018">
    <property type="protein sequence ID" value="GAA1392126.1"/>
    <property type="molecule type" value="Genomic_DNA"/>
</dbReference>
<dbReference type="Pfam" id="PF01315">
    <property type="entry name" value="Ald_Xan_dh_C"/>
    <property type="match status" value="1"/>
</dbReference>
<dbReference type="Gene3D" id="3.30.365.10">
    <property type="entry name" value="Aldehyde oxidase/xanthine dehydrogenase, molybdopterin binding domain"/>
    <property type="match status" value="4"/>
</dbReference>
<reference evidence="5" key="1">
    <citation type="journal article" date="2019" name="Int. J. Syst. Evol. Microbiol.">
        <title>The Global Catalogue of Microorganisms (GCM) 10K type strain sequencing project: providing services to taxonomists for standard genome sequencing and annotation.</title>
        <authorList>
            <consortium name="The Broad Institute Genomics Platform"/>
            <consortium name="The Broad Institute Genome Sequencing Center for Infectious Disease"/>
            <person name="Wu L."/>
            <person name="Ma J."/>
        </authorList>
    </citation>
    <scope>NUCLEOTIDE SEQUENCE [LARGE SCALE GENOMIC DNA]</scope>
    <source>
        <strain evidence="5">JCM 11896</strain>
    </source>
</reference>
<dbReference type="InterPro" id="IPR036856">
    <property type="entry name" value="Ald_Oxase/Xan_DH_a/b_sf"/>
</dbReference>